<feature type="compositionally biased region" description="Basic and acidic residues" evidence="1">
    <location>
        <begin position="111"/>
        <end position="122"/>
    </location>
</feature>
<keyword evidence="3" id="KW-1185">Reference proteome</keyword>
<protein>
    <submittedName>
        <fullName evidence="2">Uncharacterized protein</fullName>
    </submittedName>
</protein>
<feature type="non-terminal residue" evidence="2">
    <location>
        <position position="1"/>
    </location>
</feature>
<sequence>VRGNLRKRPQHHCIVCSVRRQILISAVPPGFTAMCAANATNDSLSYVVIVISSVYICATVSCPGNSRNNTAISHRIWHLVWKNGAECPEPGVGRGIQMRGLGRAPLLSKTGESKESDARDAQAGDCKMGAFHR</sequence>
<evidence type="ECO:0000313" key="2">
    <source>
        <dbReference type="EMBL" id="OWZ02179.1"/>
    </source>
</evidence>
<dbReference type="Proteomes" id="UP000198211">
    <property type="component" value="Unassembled WGS sequence"/>
</dbReference>
<organism evidence="2 3">
    <name type="scientific">Phytophthora megakarya</name>
    <dbReference type="NCBI Taxonomy" id="4795"/>
    <lineage>
        <taxon>Eukaryota</taxon>
        <taxon>Sar</taxon>
        <taxon>Stramenopiles</taxon>
        <taxon>Oomycota</taxon>
        <taxon>Peronosporomycetes</taxon>
        <taxon>Peronosporales</taxon>
        <taxon>Peronosporaceae</taxon>
        <taxon>Phytophthora</taxon>
    </lineage>
</organism>
<feature type="region of interest" description="Disordered" evidence="1">
    <location>
        <begin position="108"/>
        <end position="133"/>
    </location>
</feature>
<proteinExistence type="predicted"/>
<dbReference type="EMBL" id="NBNE01006340">
    <property type="protein sequence ID" value="OWZ02179.1"/>
    <property type="molecule type" value="Genomic_DNA"/>
</dbReference>
<dbReference type="OrthoDB" id="128668at2759"/>
<accession>A0A225VB51</accession>
<dbReference type="AlphaFoldDB" id="A0A225VB51"/>
<evidence type="ECO:0000313" key="3">
    <source>
        <dbReference type="Proteomes" id="UP000198211"/>
    </source>
</evidence>
<name>A0A225VB51_9STRA</name>
<evidence type="ECO:0000256" key="1">
    <source>
        <dbReference type="SAM" id="MobiDB-lite"/>
    </source>
</evidence>
<comment type="caution">
    <text evidence="2">The sequence shown here is derived from an EMBL/GenBank/DDBJ whole genome shotgun (WGS) entry which is preliminary data.</text>
</comment>
<gene>
    <name evidence="2" type="ORF">PHMEG_00026303</name>
</gene>
<reference evidence="3" key="1">
    <citation type="submission" date="2017-03" db="EMBL/GenBank/DDBJ databases">
        <title>Phytopthora megakarya and P. palmivora, two closely related causual agents of cacao black pod achieved similar genome size and gene model numbers by different mechanisms.</title>
        <authorList>
            <person name="Ali S."/>
            <person name="Shao J."/>
            <person name="Larry D.J."/>
            <person name="Kronmiller B."/>
            <person name="Shen D."/>
            <person name="Strem M.D."/>
            <person name="Melnick R.L."/>
            <person name="Guiltinan M.J."/>
            <person name="Tyler B.M."/>
            <person name="Meinhardt L.W."/>
            <person name="Bailey B.A."/>
        </authorList>
    </citation>
    <scope>NUCLEOTIDE SEQUENCE [LARGE SCALE GENOMIC DNA]</scope>
    <source>
        <strain evidence="3">zdho120</strain>
    </source>
</reference>